<dbReference type="InterPro" id="IPR013574">
    <property type="entry name" value="Glucan-bd_C/Surface_Ag-I/II_V"/>
</dbReference>
<evidence type="ECO:0000313" key="3">
    <source>
        <dbReference type="Proteomes" id="UP000030001"/>
    </source>
</evidence>
<dbReference type="Gene3D" id="2.60.530.10">
    <property type="entry name" value="Major cell-surface adhesin PAc"/>
    <property type="match status" value="1"/>
</dbReference>
<protein>
    <recommendedName>
        <fullName evidence="1">Glucan-binding protein C/Surface antigen I/II V-domain domain-containing protein</fullName>
    </recommendedName>
</protein>
<dbReference type="Proteomes" id="UP000030001">
    <property type="component" value="Unassembled WGS sequence"/>
</dbReference>
<accession>A0A099YAI7</accession>
<gene>
    <name evidence="2" type="ORF">LX03_08555</name>
</gene>
<feature type="domain" description="Glucan-binding protein C/Surface antigen I/II V-domain" evidence="1">
    <location>
        <begin position="56"/>
        <end position="285"/>
    </location>
</feature>
<evidence type="ECO:0000259" key="1">
    <source>
        <dbReference type="Pfam" id="PF08363"/>
    </source>
</evidence>
<dbReference type="SUPFAM" id="SSF74914">
    <property type="entry name" value="V-region of surface antigen I/II (SA I/II, PAC)"/>
    <property type="match status" value="1"/>
</dbReference>
<organism evidence="2 3">
    <name type="scientific">Limosilactobacillus mucosae</name>
    <name type="common">Lactobacillus mucosae</name>
    <dbReference type="NCBI Taxonomy" id="97478"/>
    <lineage>
        <taxon>Bacteria</taxon>
        <taxon>Bacillati</taxon>
        <taxon>Bacillota</taxon>
        <taxon>Bacilli</taxon>
        <taxon>Lactobacillales</taxon>
        <taxon>Lactobacillaceae</taxon>
        <taxon>Limosilactobacillus</taxon>
    </lineage>
</organism>
<sequence length="319" mass="34869">MAEWRAAHLNNNPNGLTTADVQQQLTLAAEPDAKVDIKILDSRATLTASDRVFWDTTWNRVNLSTAISGNIAQATYTNLKNSYYVDKNGQKHLIAKIVKVFSNTDDVASKSDTSIPLLDIGTDPSRGVWYDGTSGVTETDTFYDADGNVINLSDNTAYIAVTSLNSLYESSKDGWTNGNFAISGLPLHIESATPISNGKAYTLAGSSVTVHSNGALYADQTNNVTYQDGPSIDQTTWKSDKDWEEIAKYYGAGIIAVHGDSFSIRFATNFGDNDRNYNSGIWYTLDTIIPQTPTPTRQTTSTSYHYNVSLANRLNSLIT</sequence>
<comment type="caution">
    <text evidence="2">The sequence shown here is derived from an EMBL/GenBank/DDBJ whole genome shotgun (WGS) entry which is preliminary data.</text>
</comment>
<dbReference type="AlphaFoldDB" id="A0A099YAI7"/>
<name>A0A099YAI7_LIMMU</name>
<evidence type="ECO:0000313" key="2">
    <source>
        <dbReference type="EMBL" id="KGL66417.1"/>
    </source>
</evidence>
<reference evidence="2 3" key="1">
    <citation type="submission" date="2014-09" db="EMBL/GenBank/DDBJ databases">
        <title>Lactobacillus mucosae CRL573 Genome Sequencing.</title>
        <authorList>
            <person name="Bleckwedel J."/>
            <person name="Teran L.C."/>
            <person name="Bonacina J."/>
            <person name="Saavedra L."/>
            <person name="Mozzi F.B."/>
            <person name="Raya R.R."/>
        </authorList>
    </citation>
    <scope>NUCLEOTIDE SEQUENCE [LARGE SCALE GENOMIC DNA]</scope>
    <source>
        <strain evidence="2 3">CRL573</strain>
    </source>
</reference>
<dbReference type="Pfam" id="PF08363">
    <property type="entry name" value="GbpC"/>
    <property type="match status" value="1"/>
</dbReference>
<dbReference type="InterPro" id="IPR036234">
    <property type="entry name" value="SA_I/II_PAC_V_sf"/>
</dbReference>
<dbReference type="EMBL" id="JROC01000036">
    <property type="protein sequence ID" value="KGL66417.1"/>
    <property type="molecule type" value="Genomic_DNA"/>
</dbReference>
<proteinExistence type="predicted"/>